<keyword evidence="1" id="KW-0812">Transmembrane</keyword>
<dbReference type="Proteomes" id="UP000033945">
    <property type="component" value="Unassembled WGS sequence"/>
</dbReference>
<protein>
    <submittedName>
        <fullName evidence="2">Uncharacterized protein</fullName>
    </submittedName>
</protein>
<dbReference type="EMBL" id="LCIT01000027">
    <property type="protein sequence ID" value="KKT61680.1"/>
    <property type="molecule type" value="Genomic_DNA"/>
</dbReference>
<feature type="transmembrane region" description="Helical" evidence="1">
    <location>
        <begin position="75"/>
        <end position="95"/>
    </location>
</feature>
<name>A0A0G1IRC7_9BACT</name>
<organism evidence="2 3">
    <name type="scientific">Candidatus Giovannonibacteria bacterium GW2011_GWA2_44_26</name>
    <dbReference type="NCBI Taxonomy" id="1618648"/>
    <lineage>
        <taxon>Bacteria</taxon>
        <taxon>Candidatus Giovannoniibacteriota</taxon>
    </lineage>
</organism>
<evidence type="ECO:0000256" key="1">
    <source>
        <dbReference type="SAM" id="Phobius"/>
    </source>
</evidence>
<feature type="transmembrane region" description="Helical" evidence="1">
    <location>
        <begin position="147"/>
        <end position="168"/>
    </location>
</feature>
<evidence type="ECO:0000313" key="2">
    <source>
        <dbReference type="EMBL" id="KKT61680.1"/>
    </source>
</evidence>
<gene>
    <name evidence="2" type="ORF">UW55_C0027G0003</name>
</gene>
<accession>A0A0G1IRC7</accession>
<feature type="transmembrane region" description="Helical" evidence="1">
    <location>
        <begin position="44"/>
        <end position="63"/>
    </location>
</feature>
<feature type="transmembrane region" description="Helical" evidence="1">
    <location>
        <begin position="20"/>
        <end position="37"/>
    </location>
</feature>
<keyword evidence="1" id="KW-0472">Membrane</keyword>
<evidence type="ECO:0000313" key="3">
    <source>
        <dbReference type="Proteomes" id="UP000033945"/>
    </source>
</evidence>
<proteinExistence type="predicted"/>
<reference evidence="2 3" key="1">
    <citation type="journal article" date="2015" name="Nature">
        <title>rRNA introns, odd ribosomes, and small enigmatic genomes across a large radiation of phyla.</title>
        <authorList>
            <person name="Brown C.T."/>
            <person name="Hug L.A."/>
            <person name="Thomas B.C."/>
            <person name="Sharon I."/>
            <person name="Castelle C.J."/>
            <person name="Singh A."/>
            <person name="Wilkins M.J."/>
            <person name="Williams K.H."/>
            <person name="Banfield J.F."/>
        </authorList>
    </citation>
    <scope>NUCLEOTIDE SEQUENCE [LARGE SCALE GENOMIC DNA]</scope>
</reference>
<dbReference type="AlphaFoldDB" id="A0A0G1IRC7"/>
<comment type="caution">
    <text evidence="2">The sequence shown here is derived from an EMBL/GenBank/DDBJ whole genome shotgun (WGS) entry which is preliminary data.</text>
</comment>
<sequence length="169" mass="18748">MKGYNITMQSFLALLKNPAWDLALVLMLVAGGFFLGISGGKKKMAFIILAIYVLLALFPFLPIDKLTASRAENEVFMWRAGIFLALLILLTLFLLRSMHGAAYVSGIWWEILMLAILAAGFLMVSLLNLAPALLIKNNLLNLSPLTLTLFTGSIAKWWQILPIFGVMFL</sequence>
<keyword evidence="1" id="KW-1133">Transmembrane helix</keyword>
<feature type="transmembrane region" description="Helical" evidence="1">
    <location>
        <begin position="107"/>
        <end position="127"/>
    </location>
</feature>